<comment type="caution">
    <text evidence="3">The sequence shown here is derived from an EMBL/GenBank/DDBJ whole genome shotgun (WGS) entry which is preliminary data.</text>
</comment>
<feature type="region of interest" description="Disordered" evidence="1">
    <location>
        <begin position="1"/>
        <end position="24"/>
    </location>
</feature>
<accession>A0ABV9QKB2</accession>
<proteinExistence type="predicted"/>
<dbReference type="Proteomes" id="UP001596001">
    <property type="component" value="Unassembled WGS sequence"/>
</dbReference>
<dbReference type="InterPro" id="IPR032874">
    <property type="entry name" value="DDE_dom"/>
</dbReference>
<organism evidence="3 4">
    <name type="scientific">Giesbergeria sinuosa</name>
    <dbReference type="NCBI Taxonomy" id="80883"/>
    <lineage>
        <taxon>Bacteria</taxon>
        <taxon>Pseudomonadati</taxon>
        <taxon>Pseudomonadota</taxon>
        <taxon>Betaproteobacteria</taxon>
        <taxon>Burkholderiales</taxon>
        <taxon>Comamonadaceae</taxon>
        <taxon>Giesbergeria</taxon>
    </lineage>
</organism>
<name>A0ABV9QKB2_9BURK</name>
<feature type="compositionally biased region" description="Basic and acidic residues" evidence="1">
    <location>
        <begin position="1"/>
        <end position="11"/>
    </location>
</feature>
<evidence type="ECO:0000313" key="4">
    <source>
        <dbReference type="Proteomes" id="UP001596001"/>
    </source>
</evidence>
<sequence>MQDGSLQREQRQSPQCLSNPVEQEQAHRAIQHRLRPMLGWKSFYTARHLIAGIKTMHMIAKGQMNCEMRDSISTAEQFYHLAS</sequence>
<evidence type="ECO:0000256" key="1">
    <source>
        <dbReference type="SAM" id="MobiDB-lite"/>
    </source>
</evidence>
<reference evidence="4" key="1">
    <citation type="journal article" date="2019" name="Int. J. Syst. Evol. Microbiol.">
        <title>The Global Catalogue of Microorganisms (GCM) 10K type strain sequencing project: providing services to taxonomists for standard genome sequencing and annotation.</title>
        <authorList>
            <consortium name="The Broad Institute Genomics Platform"/>
            <consortium name="The Broad Institute Genome Sequencing Center for Infectious Disease"/>
            <person name="Wu L."/>
            <person name="Ma J."/>
        </authorList>
    </citation>
    <scope>NUCLEOTIDE SEQUENCE [LARGE SCALE GENOMIC DNA]</scope>
    <source>
        <strain evidence="4">CCUG 49452</strain>
    </source>
</reference>
<feature type="domain" description="DDE" evidence="2">
    <location>
        <begin position="16"/>
        <end position="63"/>
    </location>
</feature>
<dbReference type="RefSeq" id="WP_382434102.1">
    <property type="nucleotide sequence ID" value="NZ_JBHSHJ010000013.1"/>
</dbReference>
<evidence type="ECO:0000259" key="2">
    <source>
        <dbReference type="Pfam" id="PF13610"/>
    </source>
</evidence>
<gene>
    <name evidence="3" type="ORF">ACFO6X_13990</name>
</gene>
<protein>
    <submittedName>
        <fullName evidence="3">DDE-type integrase/transposase/recombinase</fullName>
    </submittedName>
</protein>
<feature type="compositionally biased region" description="Polar residues" evidence="1">
    <location>
        <begin position="12"/>
        <end position="22"/>
    </location>
</feature>
<dbReference type="Pfam" id="PF13610">
    <property type="entry name" value="DDE_Tnp_IS240"/>
    <property type="match status" value="1"/>
</dbReference>
<dbReference type="EMBL" id="JBHSHJ010000013">
    <property type="protein sequence ID" value="MFC4790092.1"/>
    <property type="molecule type" value="Genomic_DNA"/>
</dbReference>
<keyword evidence="4" id="KW-1185">Reference proteome</keyword>
<evidence type="ECO:0000313" key="3">
    <source>
        <dbReference type="EMBL" id="MFC4790092.1"/>
    </source>
</evidence>